<evidence type="ECO:0000313" key="1">
    <source>
        <dbReference type="EMBL" id="GEP44175.1"/>
    </source>
</evidence>
<dbReference type="AlphaFoldDB" id="A0A512MBQ6"/>
<name>A0A512MBQ6_9BACT</name>
<comment type="caution">
    <text evidence="1">The sequence shown here is derived from an EMBL/GenBank/DDBJ whole genome shotgun (WGS) entry which is preliminary data.</text>
</comment>
<keyword evidence="2" id="KW-1185">Reference proteome</keyword>
<proteinExistence type="predicted"/>
<sequence>MINEMEVNCYVGIAMKLFPLQEDRIANRQGRDQDKSARVHVSLWSFWNELLKLDKGNNGSG</sequence>
<dbReference type="Proteomes" id="UP000321577">
    <property type="component" value="Unassembled WGS sequence"/>
</dbReference>
<organism evidence="1 2">
    <name type="scientific">Brevifollis gellanilyticus</name>
    <dbReference type="NCBI Taxonomy" id="748831"/>
    <lineage>
        <taxon>Bacteria</taxon>
        <taxon>Pseudomonadati</taxon>
        <taxon>Verrucomicrobiota</taxon>
        <taxon>Verrucomicrobiia</taxon>
        <taxon>Verrucomicrobiales</taxon>
        <taxon>Verrucomicrobiaceae</taxon>
    </lineage>
</organism>
<dbReference type="EMBL" id="BKAG01000026">
    <property type="protein sequence ID" value="GEP44175.1"/>
    <property type="molecule type" value="Genomic_DNA"/>
</dbReference>
<gene>
    <name evidence="1" type="ORF">BGE01nite_34660</name>
</gene>
<reference evidence="1 2" key="1">
    <citation type="submission" date="2019-07" db="EMBL/GenBank/DDBJ databases">
        <title>Whole genome shotgun sequence of Brevifollis gellanilyticus NBRC 108608.</title>
        <authorList>
            <person name="Hosoyama A."/>
            <person name="Uohara A."/>
            <person name="Ohji S."/>
            <person name="Ichikawa N."/>
        </authorList>
    </citation>
    <scope>NUCLEOTIDE SEQUENCE [LARGE SCALE GENOMIC DNA]</scope>
    <source>
        <strain evidence="1 2">NBRC 108608</strain>
    </source>
</reference>
<protein>
    <submittedName>
        <fullName evidence="1">Uncharacterized protein</fullName>
    </submittedName>
</protein>
<evidence type="ECO:0000313" key="2">
    <source>
        <dbReference type="Proteomes" id="UP000321577"/>
    </source>
</evidence>
<accession>A0A512MBQ6</accession>